<reference evidence="1" key="1">
    <citation type="submission" date="2022-07" db="EMBL/GenBank/DDBJ databases">
        <title>Phylogenomic reconstructions and comparative analyses of Kickxellomycotina fungi.</title>
        <authorList>
            <person name="Reynolds N.K."/>
            <person name="Stajich J.E."/>
            <person name="Barry K."/>
            <person name="Grigoriev I.V."/>
            <person name="Crous P."/>
            <person name="Smith M.E."/>
        </authorList>
    </citation>
    <scope>NUCLEOTIDE SEQUENCE</scope>
    <source>
        <strain evidence="1">BCRC 34191</strain>
    </source>
</reference>
<sequence length="987" mass="104666">MEVSSAPAAMPAPSTPLGAKEPAGVAAMPVAPPKQASPEKKKKDFSRPVSTSSGNSMVSAVETQESSSRMVDSHDSLSTMPTPRNTFLYPPTGINLADKGSTQPGTGTLAGHPASDWDSDQHQRQLQLLLEQRGIPGEPGADTDVDTDLNERPAAQLLHAPVFPSYDDSYYLLNQSASAADGPESREAAVVLLQRLATSLDRTSNGSRRTQPFFCDLPSMLAPPLEALGQLDEALSGIMARRQVPNRTHVYHTQRSGAGSLLASGAIGSAAASAIAAGKAARRRQRMSLMSAGQDSGSANGGTDDKNSMRSRTSVASGDIAGSLSSSTVPYADLNGHMERLTACISRLQPTSLDSPGSSTKTGSTRTTSISGGIPPPQPQLPLPANAHKRQSSVSSAGAKSLASTQSLTIVPLTTTDSSPMSLDILQARGNMPPRLSPVTEHSPVDESGDIGELARPRSSSHASVVSGKSSESRRRIAVTEVPTSAQYPNLFGSSVLDDSHSDRNQAPNSPTVAAPSVHSGHSESSYSNSGSSHKQLQASPPPMPQFLSHRREPSFSHEFGLSQSAALKSTSRSSVIVPVSAPAVSVRDITPASRLALWLTMHSTIEATKTTLWRRKQWQRRFAIFAGNVLYLFKSSAPAATALSVIRLSPSTIVCVNDSFQGRSWVIEITQLKPADAQSSPPTPGALASAPLSWYLQTELRNEMIALLKQLKAVVNELQVQPDVERREEERLRSRRKKQRKEAKNKTDVCPWEVDEFSDRSSDPVASEDSDDGESLGPDDRGVFRIPDDELFPSDDDYDNAPGKAGDANSAAQLDSYSMGGGVKGARPTTLKVHDYTGTGGIAEWGAHRLQMPYNPVPPNGANAANNKVRSYSVDPPAVSGRRPSLADALAPPISAMQEYTPIAGHSPTTSPKALPQAVRSRSAMVGFFSLAARNSMMLRSDASALIDQMFASASRELSTTTTTTTTTADTATASGGNLFVVREEE</sequence>
<dbReference type="EMBL" id="JANBUK010000123">
    <property type="protein sequence ID" value="KAJ2791596.1"/>
    <property type="molecule type" value="Genomic_DNA"/>
</dbReference>
<accession>A0ACC1KLH0</accession>
<evidence type="ECO:0000313" key="1">
    <source>
        <dbReference type="EMBL" id="KAJ2791596.1"/>
    </source>
</evidence>
<gene>
    <name evidence="1" type="ORF">GGI18_001020</name>
</gene>
<keyword evidence="2" id="KW-1185">Reference proteome</keyword>
<comment type="caution">
    <text evidence="1">The sequence shown here is derived from an EMBL/GenBank/DDBJ whole genome shotgun (WGS) entry which is preliminary data.</text>
</comment>
<organism evidence="1 2">
    <name type="scientific">Coemansia linderi</name>
    <dbReference type="NCBI Taxonomy" id="2663919"/>
    <lineage>
        <taxon>Eukaryota</taxon>
        <taxon>Fungi</taxon>
        <taxon>Fungi incertae sedis</taxon>
        <taxon>Zoopagomycota</taxon>
        <taxon>Kickxellomycotina</taxon>
        <taxon>Kickxellomycetes</taxon>
        <taxon>Kickxellales</taxon>
        <taxon>Kickxellaceae</taxon>
        <taxon>Coemansia</taxon>
    </lineage>
</organism>
<dbReference type="Proteomes" id="UP001140066">
    <property type="component" value="Unassembled WGS sequence"/>
</dbReference>
<proteinExistence type="predicted"/>
<evidence type="ECO:0000313" key="2">
    <source>
        <dbReference type="Proteomes" id="UP001140066"/>
    </source>
</evidence>
<name>A0ACC1KLH0_9FUNG</name>
<protein>
    <submittedName>
        <fullName evidence="1">Uncharacterized protein</fullName>
    </submittedName>
</protein>